<gene>
    <name evidence="2" type="ORF">Goari_011416</name>
</gene>
<dbReference type="EMBL" id="JABFAA010000004">
    <property type="protein sequence ID" value="MBA0679659.1"/>
    <property type="molecule type" value="Genomic_DNA"/>
</dbReference>
<feature type="chain" id="PRO_5029636523" evidence="1">
    <location>
        <begin position="34"/>
        <end position="52"/>
    </location>
</feature>
<organism evidence="2 3">
    <name type="scientific">Gossypium aridum</name>
    <name type="common">American cotton</name>
    <name type="synonym">Erioxylum aridum</name>
    <dbReference type="NCBI Taxonomy" id="34290"/>
    <lineage>
        <taxon>Eukaryota</taxon>
        <taxon>Viridiplantae</taxon>
        <taxon>Streptophyta</taxon>
        <taxon>Embryophyta</taxon>
        <taxon>Tracheophyta</taxon>
        <taxon>Spermatophyta</taxon>
        <taxon>Magnoliopsida</taxon>
        <taxon>eudicotyledons</taxon>
        <taxon>Gunneridae</taxon>
        <taxon>Pentapetalae</taxon>
        <taxon>rosids</taxon>
        <taxon>malvids</taxon>
        <taxon>Malvales</taxon>
        <taxon>Malvaceae</taxon>
        <taxon>Malvoideae</taxon>
        <taxon>Gossypium</taxon>
    </lineage>
</organism>
<dbReference type="AlphaFoldDB" id="A0A7J8WYM9"/>
<name>A0A7J8WYM9_GOSAI</name>
<proteinExistence type="predicted"/>
<evidence type="ECO:0000256" key="1">
    <source>
        <dbReference type="SAM" id="SignalP"/>
    </source>
</evidence>
<feature type="signal peptide" evidence="1">
    <location>
        <begin position="1"/>
        <end position="33"/>
    </location>
</feature>
<reference evidence="2 3" key="1">
    <citation type="journal article" date="2019" name="Genome Biol. Evol.">
        <title>Insights into the evolution of the New World diploid cottons (Gossypium, subgenus Houzingenia) based on genome sequencing.</title>
        <authorList>
            <person name="Grover C.E."/>
            <person name="Arick M.A. 2nd"/>
            <person name="Thrash A."/>
            <person name="Conover J.L."/>
            <person name="Sanders W.S."/>
            <person name="Peterson D.G."/>
            <person name="Frelichowski J.E."/>
            <person name="Scheffler J.A."/>
            <person name="Scheffler B.E."/>
            <person name="Wendel J.F."/>
        </authorList>
    </citation>
    <scope>NUCLEOTIDE SEQUENCE [LARGE SCALE GENOMIC DNA]</scope>
    <source>
        <strain evidence="2">185</strain>
        <tissue evidence="2">Leaf</tissue>
    </source>
</reference>
<keyword evidence="3" id="KW-1185">Reference proteome</keyword>
<comment type="caution">
    <text evidence="2">The sequence shown here is derived from an EMBL/GenBank/DDBJ whole genome shotgun (WGS) entry which is preliminary data.</text>
</comment>
<sequence length="52" mass="5832">GIDRSSKLKLPCLLDYVLLIEVWVVSVEPKVVAVELPVLSVEFCNLFKVFPS</sequence>
<evidence type="ECO:0000313" key="3">
    <source>
        <dbReference type="Proteomes" id="UP000593577"/>
    </source>
</evidence>
<accession>A0A7J8WYM9</accession>
<keyword evidence="1" id="KW-0732">Signal</keyword>
<protein>
    <submittedName>
        <fullName evidence="2">Uncharacterized protein</fullName>
    </submittedName>
</protein>
<dbReference type="Proteomes" id="UP000593577">
    <property type="component" value="Unassembled WGS sequence"/>
</dbReference>
<evidence type="ECO:0000313" key="2">
    <source>
        <dbReference type="EMBL" id="MBA0679659.1"/>
    </source>
</evidence>
<feature type="non-terminal residue" evidence="2">
    <location>
        <position position="1"/>
    </location>
</feature>